<proteinExistence type="predicted"/>
<dbReference type="SUPFAM" id="SSF52540">
    <property type="entry name" value="P-loop containing nucleoside triphosphate hydrolases"/>
    <property type="match status" value="1"/>
</dbReference>
<gene>
    <name evidence="1" type="ORF">CGS58_02960</name>
</gene>
<name>A0A2A7ATG6_9FIRM</name>
<comment type="caution">
    <text evidence="1">The sequence shown here is derived from an EMBL/GenBank/DDBJ whole genome shotgun (WGS) entry which is preliminary data.</text>
</comment>
<dbReference type="AlphaFoldDB" id="A0A2A7ATG6"/>
<sequence>MRIQRSLQTMAVWLLPALLMPDAQLMLVALLPLDKDSIDDLKKYLTSIKKNRIIIISTHDKNIVDLADVTINLDKGHIFEAEVL</sequence>
<dbReference type="Proteomes" id="UP000220005">
    <property type="component" value="Unassembled WGS sequence"/>
</dbReference>
<dbReference type="EMBL" id="NMTY01000004">
    <property type="protein sequence ID" value="PDX82447.1"/>
    <property type="molecule type" value="Genomic_DNA"/>
</dbReference>
<accession>A0A2A7ATG6</accession>
<dbReference type="Gene3D" id="3.40.50.300">
    <property type="entry name" value="P-loop containing nucleotide triphosphate hydrolases"/>
    <property type="match status" value="1"/>
</dbReference>
<evidence type="ECO:0000313" key="1">
    <source>
        <dbReference type="EMBL" id="PDX82447.1"/>
    </source>
</evidence>
<organism evidence="1 2">
    <name type="scientific">Faecalibacterium prausnitzii</name>
    <dbReference type="NCBI Taxonomy" id="853"/>
    <lineage>
        <taxon>Bacteria</taxon>
        <taxon>Bacillati</taxon>
        <taxon>Bacillota</taxon>
        <taxon>Clostridia</taxon>
        <taxon>Eubacteriales</taxon>
        <taxon>Oscillospiraceae</taxon>
        <taxon>Faecalibacterium</taxon>
    </lineage>
</organism>
<reference evidence="1 2" key="1">
    <citation type="journal article" date="2017" name="Front. Microbiol.">
        <title>New Insights into the Diversity of the Genus Faecalibacterium.</title>
        <authorList>
            <person name="Benevides L."/>
            <person name="Burman S."/>
            <person name="Martin R."/>
            <person name="Robert V."/>
            <person name="Thomas M."/>
            <person name="Miquel S."/>
            <person name="Chain F."/>
            <person name="Sokol H."/>
            <person name="Bermudez-Humaran L.G."/>
            <person name="Morrison M."/>
            <person name="Langella P."/>
            <person name="Azevedo V.A."/>
            <person name="Chatel J.M."/>
            <person name="Soares S."/>
        </authorList>
    </citation>
    <scope>NUCLEOTIDE SEQUENCE [LARGE SCALE GENOMIC DNA]</scope>
    <source>
        <strain evidence="1 2">CNCM I 4575</strain>
    </source>
</reference>
<protein>
    <submittedName>
        <fullName evidence="1">Uncharacterized protein</fullName>
    </submittedName>
</protein>
<evidence type="ECO:0000313" key="2">
    <source>
        <dbReference type="Proteomes" id="UP000220005"/>
    </source>
</evidence>
<dbReference type="InterPro" id="IPR027417">
    <property type="entry name" value="P-loop_NTPase"/>
</dbReference>